<protein>
    <submittedName>
        <fullName evidence="2">Uncharacterized protein</fullName>
    </submittedName>
</protein>
<dbReference type="RefSeq" id="XP_070904631.1">
    <property type="nucleotide sequence ID" value="XM_071036059.1"/>
</dbReference>
<evidence type="ECO:0000256" key="1">
    <source>
        <dbReference type="SAM" id="MobiDB-lite"/>
    </source>
</evidence>
<evidence type="ECO:0000313" key="2">
    <source>
        <dbReference type="EMBL" id="KAL2859697.1"/>
    </source>
</evidence>
<keyword evidence="3" id="KW-1185">Reference proteome</keyword>
<accession>A0ABR4L5S8</accession>
<dbReference type="Proteomes" id="UP001610444">
    <property type="component" value="Unassembled WGS sequence"/>
</dbReference>
<evidence type="ECO:0000313" key="3">
    <source>
        <dbReference type="Proteomes" id="UP001610444"/>
    </source>
</evidence>
<name>A0ABR4L5S8_9EURO</name>
<organism evidence="2 3">
    <name type="scientific">Aspergillus pseudodeflectus</name>
    <dbReference type="NCBI Taxonomy" id="176178"/>
    <lineage>
        <taxon>Eukaryota</taxon>
        <taxon>Fungi</taxon>
        <taxon>Dikarya</taxon>
        <taxon>Ascomycota</taxon>
        <taxon>Pezizomycotina</taxon>
        <taxon>Eurotiomycetes</taxon>
        <taxon>Eurotiomycetidae</taxon>
        <taxon>Eurotiales</taxon>
        <taxon>Aspergillaceae</taxon>
        <taxon>Aspergillus</taxon>
        <taxon>Aspergillus subgen. Nidulantes</taxon>
    </lineage>
</organism>
<dbReference type="GeneID" id="98151223"/>
<dbReference type="EMBL" id="JBFXLR010000003">
    <property type="protein sequence ID" value="KAL2859697.1"/>
    <property type="molecule type" value="Genomic_DNA"/>
</dbReference>
<reference evidence="2 3" key="1">
    <citation type="submission" date="2024-07" db="EMBL/GenBank/DDBJ databases">
        <title>Section-level genome sequencing and comparative genomics of Aspergillus sections Usti and Cavernicolus.</title>
        <authorList>
            <consortium name="Lawrence Berkeley National Laboratory"/>
            <person name="Nybo J.L."/>
            <person name="Vesth T.C."/>
            <person name="Theobald S."/>
            <person name="Frisvad J.C."/>
            <person name="Larsen T.O."/>
            <person name="Kjaerboelling I."/>
            <person name="Rothschild-Mancinelli K."/>
            <person name="Lyhne E.K."/>
            <person name="Kogle M.E."/>
            <person name="Barry K."/>
            <person name="Clum A."/>
            <person name="Na H."/>
            <person name="Ledsgaard L."/>
            <person name="Lin J."/>
            <person name="Lipzen A."/>
            <person name="Kuo A."/>
            <person name="Riley R."/>
            <person name="Mondo S."/>
            <person name="LaButti K."/>
            <person name="Haridas S."/>
            <person name="Pangalinan J."/>
            <person name="Salamov A.A."/>
            <person name="Simmons B.A."/>
            <person name="Magnuson J.K."/>
            <person name="Chen J."/>
            <person name="Drula E."/>
            <person name="Henrissat B."/>
            <person name="Wiebenga A."/>
            <person name="Lubbers R.J."/>
            <person name="Gomes A.C."/>
            <person name="Macurrencykelacurrency M.R."/>
            <person name="Stajich J."/>
            <person name="Grigoriev I.V."/>
            <person name="Mortensen U.H."/>
            <person name="De vries R.P."/>
            <person name="Baker S.E."/>
            <person name="Andersen M.R."/>
        </authorList>
    </citation>
    <scope>NUCLEOTIDE SEQUENCE [LARGE SCALE GENOMIC DNA]</scope>
    <source>
        <strain evidence="2 3">CBS 756.74</strain>
    </source>
</reference>
<feature type="compositionally biased region" description="Basic and acidic residues" evidence="1">
    <location>
        <begin position="45"/>
        <end position="56"/>
    </location>
</feature>
<proteinExistence type="predicted"/>
<comment type="caution">
    <text evidence="2">The sequence shown here is derived from an EMBL/GenBank/DDBJ whole genome shotgun (WGS) entry which is preliminary data.</text>
</comment>
<feature type="region of interest" description="Disordered" evidence="1">
    <location>
        <begin position="23"/>
        <end position="56"/>
    </location>
</feature>
<sequence>MHLYFHTEPTPANVPLSRWDIKRFPSPAKSSTTPRFPAKRHKRQTKSDKKITYRLK</sequence>
<gene>
    <name evidence="2" type="ORF">BJX68DRAFT_117826</name>
</gene>